<dbReference type="GO" id="GO:0008745">
    <property type="term" value="F:N-acetylmuramoyl-L-alanine amidase activity"/>
    <property type="evidence" value="ECO:0007669"/>
    <property type="project" value="InterPro"/>
</dbReference>
<dbReference type="CDD" id="cd00118">
    <property type="entry name" value="LysM"/>
    <property type="match status" value="2"/>
</dbReference>
<evidence type="ECO:0000259" key="4">
    <source>
        <dbReference type="PROSITE" id="PS51782"/>
    </source>
</evidence>
<keyword evidence="6" id="KW-1185">Reference proteome</keyword>
<evidence type="ECO:0000256" key="1">
    <source>
        <dbReference type="ARBA" id="ARBA00030881"/>
    </source>
</evidence>
<dbReference type="InterPro" id="IPR002502">
    <property type="entry name" value="Amidase_domain"/>
</dbReference>
<gene>
    <name evidence="5" type="ORF">BN000_02102</name>
</gene>
<dbReference type="OrthoDB" id="2812205at2"/>
<proteinExistence type="predicted"/>
<reference evidence="6" key="1">
    <citation type="submission" date="2015-05" db="EMBL/GenBank/DDBJ databases">
        <authorList>
            <person name="Urmite Genomes"/>
        </authorList>
    </citation>
    <scope>NUCLEOTIDE SEQUENCE [LARGE SCALE GENOMIC DNA]</scope>
    <source>
        <strain evidence="6">LF1</strain>
    </source>
</reference>
<dbReference type="GO" id="GO:0009253">
    <property type="term" value="P:peptidoglycan catabolic process"/>
    <property type="evidence" value="ECO:0007669"/>
    <property type="project" value="InterPro"/>
</dbReference>
<dbReference type="Gene3D" id="3.40.80.10">
    <property type="entry name" value="Peptidoglycan recognition protein-like"/>
    <property type="match status" value="1"/>
</dbReference>
<dbReference type="SMART" id="SM00257">
    <property type="entry name" value="LysM"/>
    <property type="match status" value="2"/>
</dbReference>
<dbReference type="InterPro" id="IPR036505">
    <property type="entry name" value="Amidase/PGRP_sf"/>
</dbReference>
<evidence type="ECO:0000313" key="5">
    <source>
        <dbReference type="EMBL" id="CRK82181.1"/>
    </source>
</evidence>
<feature type="domain" description="LysM" evidence="4">
    <location>
        <begin position="76"/>
        <end position="119"/>
    </location>
</feature>
<keyword evidence="5" id="KW-0378">Hydrolase</keyword>
<name>A0A0U1NVX5_9BACI</name>
<dbReference type="AlphaFoldDB" id="A0A0U1NVX5"/>
<dbReference type="EMBL" id="CVRB01000002">
    <property type="protein sequence ID" value="CRK82181.1"/>
    <property type="molecule type" value="Genomic_DNA"/>
</dbReference>
<dbReference type="PANTHER" id="PTHR33734">
    <property type="entry name" value="LYSM DOMAIN-CONTAINING GPI-ANCHORED PROTEIN 2"/>
    <property type="match status" value="1"/>
</dbReference>
<protein>
    <recommendedName>
        <fullName evidence="2">Autolysin</fullName>
    </recommendedName>
    <alternativeName>
        <fullName evidence="1">Cell wall hydrolase</fullName>
    </alternativeName>
</protein>
<dbReference type="PROSITE" id="PS51782">
    <property type="entry name" value="LYSM"/>
    <property type="match status" value="2"/>
</dbReference>
<keyword evidence="3" id="KW-0732">Signal</keyword>
<dbReference type="RefSeq" id="WP_090633961.1">
    <property type="nucleotide sequence ID" value="NZ_CVRB01000002.1"/>
</dbReference>
<feature type="chain" id="PRO_5006712350" description="Autolysin" evidence="3">
    <location>
        <begin position="25"/>
        <end position="330"/>
    </location>
</feature>
<dbReference type="InterPro" id="IPR018392">
    <property type="entry name" value="LysM"/>
</dbReference>
<dbReference type="Proteomes" id="UP000199087">
    <property type="component" value="Unassembled WGS sequence"/>
</dbReference>
<accession>A0A0U1NVX5</accession>
<evidence type="ECO:0000313" key="6">
    <source>
        <dbReference type="Proteomes" id="UP000199087"/>
    </source>
</evidence>
<evidence type="ECO:0000256" key="2">
    <source>
        <dbReference type="ARBA" id="ARBA00032390"/>
    </source>
</evidence>
<dbReference type="SUPFAM" id="SSF54106">
    <property type="entry name" value="LysM domain"/>
    <property type="match status" value="2"/>
</dbReference>
<dbReference type="Pfam" id="PF01510">
    <property type="entry name" value="Amidase_2"/>
    <property type="match status" value="1"/>
</dbReference>
<dbReference type="CDD" id="cd06583">
    <property type="entry name" value="PGRP"/>
    <property type="match status" value="1"/>
</dbReference>
<dbReference type="STRING" id="1499688.BN000_02102"/>
<sequence precursor="true">MKKFFLIVIMLILNMLLHISPAHAAGNNPSNIYEVKSGDTLPELANKYDTSVEELKVTNGLQSNTLLVGQKLWVPMMYEVVAGDTLRDISSAYNSSVDIIKTINGLSSEQIHIGQILKITPKKMTMQGQYILMTKEEFRDWLFHNRFTRKICLIQQHHTWSPSYKTFDGSNHFRLLKSMENYHVNTMGWKNIAQNITTFPDGKIAVARPLDIAPEGSIGSMANSVGITIENVGNFDIGHDVMSEEQKETIVYLTALLCIKFGLTPSIDSITYHHWWHYKTKERVLDNSKENEVKTCPGTGFFGGNSTTSAKTYFYPLVSRKMQEISASMH</sequence>
<dbReference type="PANTHER" id="PTHR33734:SF22">
    <property type="entry name" value="MEMBRANE-BOUND LYTIC MUREIN TRANSGLYCOSYLASE D"/>
    <property type="match status" value="1"/>
</dbReference>
<feature type="domain" description="LysM" evidence="4">
    <location>
        <begin position="31"/>
        <end position="74"/>
    </location>
</feature>
<feature type="signal peptide" evidence="3">
    <location>
        <begin position="1"/>
        <end position="24"/>
    </location>
</feature>
<dbReference type="SUPFAM" id="SSF55846">
    <property type="entry name" value="N-acetylmuramoyl-L-alanine amidase-like"/>
    <property type="match status" value="1"/>
</dbReference>
<organism evidence="5 6">
    <name type="scientific">Neobacillus massiliamazoniensis</name>
    <dbReference type="NCBI Taxonomy" id="1499688"/>
    <lineage>
        <taxon>Bacteria</taxon>
        <taxon>Bacillati</taxon>
        <taxon>Bacillota</taxon>
        <taxon>Bacilli</taxon>
        <taxon>Bacillales</taxon>
        <taxon>Bacillaceae</taxon>
        <taxon>Neobacillus</taxon>
    </lineage>
</organism>
<dbReference type="Gene3D" id="3.10.350.10">
    <property type="entry name" value="LysM domain"/>
    <property type="match status" value="2"/>
</dbReference>
<dbReference type="Pfam" id="PF01476">
    <property type="entry name" value="LysM"/>
    <property type="match status" value="2"/>
</dbReference>
<dbReference type="InterPro" id="IPR036779">
    <property type="entry name" value="LysM_dom_sf"/>
</dbReference>
<evidence type="ECO:0000256" key="3">
    <source>
        <dbReference type="SAM" id="SignalP"/>
    </source>
</evidence>